<proteinExistence type="predicted"/>
<dbReference type="EMBL" id="CP011110">
    <property type="protein sequence ID" value="AKA24763.1"/>
    <property type="molecule type" value="Genomic_DNA"/>
</dbReference>
<dbReference type="InterPro" id="IPR007138">
    <property type="entry name" value="ABM_dom"/>
</dbReference>
<dbReference type="Gene3D" id="3.30.70.100">
    <property type="match status" value="1"/>
</dbReference>
<accession>A0A0D5Y0B2</accession>
<protein>
    <submittedName>
        <fullName evidence="2">Antibiotic biosynthesis monooxygenase</fullName>
    </submittedName>
</protein>
<dbReference type="PROSITE" id="PS51725">
    <property type="entry name" value="ABM"/>
    <property type="match status" value="1"/>
</dbReference>
<dbReference type="PANTHER" id="PTHR33336:SF3">
    <property type="entry name" value="ABM DOMAIN-CONTAINING PROTEIN"/>
    <property type="match status" value="1"/>
</dbReference>
<dbReference type="PANTHER" id="PTHR33336">
    <property type="entry name" value="QUINOL MONOOXYGENASE YGIN-RELATED"/>
    <property type="match status" value="1"/>
</dbReference>
<reference evidence="2 3" key="1">
    <citation type="journal article" date="2015" name="Mol. Plant Microbe Interact.">
        <title>Comparative Genomic Analysis of Pseudomonas chlororaphis PCL1606 Reveals New Insight into Antifungal Compounds Involved in Biocontrol.</title>
        <authorList>
            <person name="Calderon C.E."/>
            <person name="Ramos C."/>
            <person name="de Vicente A."/>
            <person name="Cazorla F.M."/>
        </authorList>
    </citation>
    <scope>NUCLEOTIDE SEQUENCE [LARGE SCALE GENOMIC DNA]</scope>
    <source>
        <strain evidence="2 3">PCL1606</strain>
    </source>
</reference>
<dbReference type="InterPro" id="IPR050744">
    <property type="entry name" value="AI-2_Isomerase_LsrG"/>
</dbReference>
<dbReference type="Pfam" id="PF03992">
    <property type="entry name" value="ABM"/>
    <property type="match status" value="1"/>
</dbReference>
<gene>
    <name evidence="2" type="ORF">PCL1606_33120</name>
</gene>
<dbReference type="GO" id="GO:0005829">
    <property type="term" value="C:cytosol"/>
    <property type="evidence" value="ECO:0007669"/>
    <property type="project" value="TreeGrafter"/>
</dbReference>
<dbReference type="InterPro" id="IPR011008">
    <property type="entry name" value="Dimeric_a/b-barrel"/>
</dbReference>
<evidence type="ECO:0000313" key="2">
    <source>
        <dbReference type="EMBL" id="AKA24763.1"/>
    </source>
</evidence>
<dbReference type="AlphaFoldDB" id="A0A0D5Y0B2"/>
<dbReference type="OrthoDB" id="6039968at2"/>
<organism evidence="2 3">
    <name type="scientific">Pseudomonas chlororaphis</name>
    <dbReference type="NCBI Taxonomy" id="587753"/>
    <lineage>
        <taxon>Bacteria</taxon>
        <taxon>Pseudomonadati</taxon>
        <taxon>Pseudomonadota</taxon>
        <taxon>Gammaproteobacteria</taxon>
        <taxon>Pseudomonadales</taxon>
        <taxon>Pseudomonadaceae</taxon>
        <taxon>Pseudomonas</taxon>
    </lineage>
</organism>
<keyword evidence="2" id="KW-0503">Monooxygenase</keyword>
<feature type="domain" description="ABM" evidence="1">
    <location>
        <begin position="5"/>
        <end position="93"/>
    </location>
</feature>
<name>A0A0D5Y0B2_9PSED</name>
<dbReference type="KEGG" id="pcz:PCL1606_33120"/>
<evidence type="ECO:0000313" key="3">
    <source>
        <dbReference type="Proteomes" id="UP000032748"/>
    </source>
</evidence>
<keyword evidence="2" id="KW-0560">Oxidoreductase</keyword>
<dbReference type="GO" id="GO:0004497">
    <property type="term" value="F:monooxygenase activity"/>
    <property type="evidence" value="ECO:0007669"/>
    <property type="project" value="UniProtKB-KW"/>
</dbReference>
<dbReference type="RefSeq" id="WP_045883431.1">
    <property type="nucleotide sequence ID" value="NZ_CP011110.1"/>
</dbReference>
<dbReference type="Proteomes" id="UP000032748">
    <property type="component" value="Chromosome"/>
</dbReference>
<dbReference type="PATRIC" id="fig|587753.10.peg.3302"/>
<evidence type="ECO:0000259" key="1">
    <source>
        <dbReference type="PROSITE" id="PS51725"/>
    </source>
</evidence>
<dbReference type="SUPFAM" id="SSF54909">
    <property type="entry name" value="Dimeric alpha+beta barrel"/>
    <property type="match status" value="1"/>
</dbReference>
<sequence length="93" mass="10407">MSSTASNSVRIRAAQGRADELGEHLNQLLATLRQAPGCLGYELRRDHLDPQRWSVHGQWRSAAEMQAHFNLPAAQGFIDLLARRLACALDFDH</sequence>